<dbReference type="AlphaFoldDB" id="A0A212LBS4"/>
<dbReference type="PANTHER" id="PTHR32071:SF117">
    <property type="entry name" value="PTS-DEPENDENT DIHYDROXYACETONE KINASE OPERON REGULATORY PROTEIN-RELATED"/>
    <property type="match status" value="1"/>
</dbReference>
<dbReference type="InterPro" id="IPR010524">
    <property type="entry name" value="Sig_transdc_resp-reg_PrpR_N"/>
</dbReference>
<dbReference type="PROSITE" id="PS00675">
    <property type="entry name" value="SIGMA54_INTERACT_1"/>
    <property type="match status" value="1"/>
</dbReference>
<dbReference type="PROSITE" id="PS00676">
    <property type="entry name" value="SIGMA54_INTERACT_2"/>
    <property type="match status" value="1"/>
</dbReference>
<dbReference type="Gene3D" id="3.40.50.2300">
    <property type="match status" value="1"/>
</dbReference>
<dbReference type="InterPro" id="IPR003593">
    <property type="entry name" value="AAA+_ATPase"/>
</dbReference>
<dbReference type="InterPro" id="IPR002197">
    <property type="entry name" value="HTH_Fis"/>
</dbReference>
<keyword evidence="1" id="KW-0547">Nucleotide-binding</keyword>
<dbReference type="Gene3D" id="1.10.10.60">
    <property type="entry name" value="Homeodomain-like"/>
    <property type="match status" value="1"/>
</dbReference>
<evidence type="ECO:0000256" key="2">
    <source>
        <dbReference type="ARBA" id="ARBA00022840"/>
    </source>
</evidence>
<dbReference type="Pfam" id="PF00158">
    <property type="entry name" value="Sigma54_activat"/>
    <property type="match status" value="1"/>
</dbReference>
<dbReference type="Gene3D" id="1.10.8.60">
    <property type="match status" value="1"/>
</dbReference>
<evidence type="ECO:0000313" key="7">
    <source>
        <dbReference type="EMBL" id="SCM75011.1"/>
    </source>
</evidence>
<dbReference type="Pfam" id="PF06506">
    <property type="entry name" value="PrpR_N"/>
    <property type="match status" value="1"/>
</dbReference>
<evidence type="ECO:0000256" key="5">
    <source>
        <dbReference type="ARBA" id="ARBA00023163"/>
    </source>
</evidence>
<evidence type="ECO:0000256" key="1">
    <source>
        <dbReference type="ARBA" id="ARBA00022741"/>
    </source>
</evidence>
<dbReference type="SMART" id="SM00382">
    <property type="entry name" value="AAA"/>
    <property type="match status" value="1"/>
</dbReference>
<dbReference type="Pfam" id="PF25601">
    <property type="entry name" value="AAA_lid_14"/>
    <property type="match status" value="1"/>
</dbReference>
<dbReference type="InterPro" id="IPR025662">
    <property type="entry name" value="Sigma_54_int_dom_ATP-bd_1"/>
</dbReference>
<dbReference type="SUPFAM" id="SSF159800">
    <property type="entry name" value="PrpR receptor domain-like"/>
    <property type="match status" value="1"/>
</dbReference>
<evidence type="ECO:0000259" key="6">
    <source>
        <dbReference type="PROSITE" id="PS50045"/>
    </source>
</evidence>
<protein>
    <recommendedName>
        <fullName evidence="6">Sigma-54 factor interaction domain-containing protein</fullName>
    </recommendedName>
</protein>
<dbReference type="InterPro" id="IPR009057">
    <property type="entry name" value="Homeodomain-like_sf"/>
</dbReference>
<accession>A0A212LBS4</accession>
<proteinExistence type="predicted"/>
<keyword evidence="3" id="KW-0805">Transcription regulation</keyword>
<dbReference type="SMART" id="SM00091">
    <property type="entry name" value="PAS"/>
    <property type="match status" value="1"/>
</dbReference>
<dbReference type="InterPro" id="IPR058031">
    <property type="entry name" value="AAA_lid_NorR"/>
</dbReference>
<dbReference type="InterPro" id="IPR000014">
    <property type="entry name" value="PAS"/>
</dbReference>
<evidence type="ECO:0000256" key="3">
    <source>
        <dbReference type="ARBA" id="ARBA00023015"/>
    </source>
</evidence>
<sequence>MDKKDFRFAFVSNSSAIAAAVQDYAATLGMGIEIRLATMEKAVPVARSLLEEGVEVILGGGATGNLLRQQLHKPVVTIARSHLDVIRALLCARRYTRHIALTCYGPPPAGWEILDNLLDIRIVTISFTTTESLRKEIGQAVSNGVGCVVGGGICAEIARNWGCEGVVVTPSTDVMQRALEEAVNIAVSQRLEREQAAWLQGILNSLHEGIVGVDAQGKVITCNPRATQLLEVDARQATPTTAVLRSMGIPDALHRTERGQDTVRQVGKHEFIINSRPILVNNEVRGAVAAFRPVEDIRSIDRKLRAHLRIKGFATRHDLDALIGKSSVMCQLRSKARRFANTEASVLIQGETGTGKELLAHGIHAASPRCKQPFVAINCAALSENLLESELFGHDEGAFTGARRGGKDGLFTLANEGSIFLDEIGDISPALQALLLRVLESGEIMRVGGDRVIPVNVRVISSSWKSLVDEVRAGRFRADLYYRLTTLSLYLPPLRRRREDIPDIVHVLLARKGMPNHFSSHGLKMLADYTWPGNIRELEALVRRYTLLLDRPAPNDALLAELLQELRAIQTPPSLDIAPPTSFESDRLSSSCRLFSNSSSLREQLEACECKILKKTLINVNHNRTLAARSLGISTNTLWRKLKACKIF</sequence>
<dbReference type="InterPro" id="IPR025943">
    <property type="entry name" value="Sigma_54_int_dom_ATP-bd_2"/>
</dbReference>
<reference evidence="7" key="1">
    <citation type="submission" date="2016-08" db="EMBL/GenBank/DDBJ databases">
        <authorList>
            <person name="Seilhamer J.J."/>
        </authorList>
    </citation>
    <scope>NUCLEOTIDE SEQUENCE</scope>
    <source>
        <strain evidence="7">86-1</strain>
    </source>
</reference>
<dbReference type="PROSITE" id="PS00688">
    <property type="entry name" value="SIGMA54_INTERACT_3"/>
    <property type="match status" value="1"/>
</dbReference>
<dbReference type="Gene3D" id="3.40.50.10660">
    <property type="entry name" value="PrpR receptor domain-like"/>
    <property type="match status" value="1"/>
</dbReference>
<dbReference type="RefSeq" id="WP_179981433.1">
    <property type="nucleotide sequence ID" value="NZ_LT608333.1"/>
</dbReference>
<dbReference type="Gene3D" id="3.30.450.20">
    <property type="entry name" value="PAS domain"/>
    <property type="match status" value="1"/>
</dbReference>
<keyword evidence="5" id="KW-0804">Transcription</keyword>
<dbReference type="SUPFAM" id="SSF55785">
    <property type="entry name" value="PYP-like sensor domain (PAS domain)"/>
    <property type="match status" value="1"/>
</dbReference>
<dbReference type="GO" id="GO:0043565">
    <property type="term" value="F:sequence-specific DNA binding"/>
    <property type="evidence" value="ECO:0007669"/>
    <property type="project" value="InterPro"/>
</dbReference>
<organism evidence="7">
    <name type="scientific">uncultured Desulfovibrio sp</name>
    <dbReference type="NCBI Taxonomy" id="167968"/>
    <lineage>
        <taxon>Bacteria</taxon>
        <taxon>Pseudomonadati</taxon>
        <taxon>Thermodesulfobacteriota</taxon>
        <taxon>Desulfovibrionia</taxon>
        <taxon>Desulfovibrionales</taxon>
        <taxon>Desulfovibrionaceae</taxon>
        <taxon>Desulfovibrio</taxon>
        <taxon>environmental samples</taxon>
    </lineage>
</organism>
<dbReference type="InterPro" id="IPR025944">
    <property type="entry name" value="Sigma_54_int_dom_CS"/>
</dbReference>
<dbReference type="GO" id="GO:0000156">
    <property type="term" value="F:phosphorelay response regulator activity"/>
    <property type="evidence" value="ECO:0007669"/>
    <property type="project" value="InterPro"/>
</dbReference>
<dbReference type="PANTHER" id="PTHR32071">
    <property type="entry name" value="TRANSCRIPTIONAL REGULATORY PROTEIN"/>
    <property type="match status" value="1"/>
</dbReference>
<dbReference type="Gene3D" id="3.40.50.300">
    <property type="entry name" value="P-loop containing nucleotide triphosphate hydrolases"/>
    <property type="match status" value="1"/>
</dbReference>
<dbReference type="Pfam" id="PF02954">
    <property type="entry name" value="HTH_8"/>
    <property type="match status" value="1"/>
</dbReference>
<dbReference type="GO" id="GO:0005524">
    <property type="term" value="F:ATP binding"/>
    <property type="evidence" value="ECO:0007669"/>
    <property type="project" value="UniProtKB-KW"/>
</dbReference>
<dbReference type="GO" id="GO:0006355">
    <property type="term" value="P:regulation of DNA-templated transcription"/>
    <property type="evidence" value="ECO:0007669"/>
    <property type="project" value="InterPro"/>
</dbReference>
<name>A0A212LBS4_9BACT</name>
<dbReference type="InterPro" id="IPR027417">
    <property type="entry name" value="P-loop_NTPase"/>
</dbReference>
<dbReference type="SUPFAM" id="SSF52540">
    <property type="entry name" value="P-loop containing nucleoside triphosphate hydrolases"/>
    <property type="match status" value="1"/>
</dbReference>
<dbReference type="InterPro" id="IPR035965">
    <property type="entry name" value="PAS-like_dom_sf"/>
</dbReference>
<gene>
    <name evidence="7" type="ORF">KL86DES1_22291</name>
</gene>
<feature type="domain" description="Sigma-54 factor interaction" evidence="6">
    <location>
        <begin position="322"/>
        <end position="547"/>
    </location>
</feature>
<dbReference type="InterPro" id="IPR002078">
    <property type="entry name" value="Sigma_54_int"/>
</dbReference>
<evidence type="ECO:0000256" key="4">
    <source>
        <dbReference type="ARBA" id="ARBA00023125"/>
    </source>
</evidence>
<dbReference type="PROSITE" id="PS50045">
    <property type="entry name" value="SIGMA54_INTERACT_4"/>
    <property type="match status" value="1"/>
</dbReference>
<dbReference type="CDD" id="cd00009">
    <property type="entry name" value="AAA"/>
    <property type="match status" value="1"/>
</dbReference>
<dbReference type="EMBL" id="FMJC01000002">
    <property type="protein sequence ID" value="SCM75011.1"/>
    <property type="molecule type" value="Genomic_DNA"/>
</dbReference>
<keyword evidence="2" id="KW-0067">ATP-binding</keyword>
<dbReference type="SUPFAM" id="SSF46689">
    <property type="entry name" value="Homeodomain-like"/>
    <property type="match status" value="1"/>
</dbReference>
<keyword evidence="4" id="KW-0238">DNA-binding</keyword>
<dbReference type="FunFam" id="3.40.50.300:FF:000006">
    <property type="entry name" value="DNA-binding transcriptional regulator NtrC"/>
    <property type="match status" value="1"/>
</dbReference>